<dbReference type="GO" id="GO:0016798">
    <property type="term" value="F:hydrolase activity, acting on glycosyl bonds"/>
    <property type="evidence" value="ECO:0007669"/>
    <property type="project" value="UniProtKB-KW"/>
</dbReference>
<organism evidence="2 3">
    <name type="scientific">Cellulomonas edaphi</name>
    <dbReference type="NCBI Taxonomy" id="3053468"/>
    <lineage>
        <taxon>Bacteria</taxon>
        <taxon>Bacillati</taxon>
        <taxon>Actinomycetota</taxon>
        <taxon>Actinomycetes</taxon>
        <taxon>Micrococcales</taxon>
        <taxon>Cellulomonadaceae</taxon>
        <taxon>Cellulomonas</taxon>
    </lineage>
</organism>
<feature type="domain" description="Phosphodiester glycosidase" evidence="1">
    <location>
        <begin position="138"/>
        <end position="319"/>
    </location>
</feature>
<name>A0ABT7SC28_9CELL</name>
<keyword evidence="2" id="KW-0378">Hydrolase</keyword>
<dbReference type="EMBL" id="JAUCGR010000004">
    <property type="protein sequence ID" value="MDM7832552.1"/>
    <property type="molecule type" value="Genomic_DNA"/>
</dbReference>
<comment type="caution">
    <text evidence="2">The sequence shown here is derived from an EMBL/GenBank/DDBJ whole genome shotgun (WGS) entry which is preliminary data.</text>
</comment>
<keyword evidence="2" id="KW-0326">Glycosidase</keyword>
<protein>
    <submittedName>
        <fullName evidence="2">Phosphodiester glycosidase family protein</fullName>
    </submittedName>
</protein>
<accession>A0ABT7SC28</accession>
<sequence>MDTTDPAPRSTHRVRRAVVTGSLAVVLVAGGGAAWALDRFVIDHVEISDVAAYVAEQSGATATPAATTDQGAVTATTYSSDGADISIEKVVTGSGDSTVTYYVADVTLSDATLLRSAFADNEFGTNIVENTSDIAADNDAVFAINGDYYGFRDTGIVIRNGVVFRDDGAREGLAFYRDGHVEVYDETTTTAQQLVDAGVWNTLSFGPSLLDDGEIAAGIDDVEVDTNFGNHSIQGEQPRTAVGVIDDNHLVFVVVDGRSTGYSAGVTMTGLAEIMQGLGATTAYNIDGGGSSTMVFDGDLVNNPLGRGKERGTSDILYVGGLSSAVAS</sequence>
<dbReference type="Proteomes" id="UP001321453">
    <property type="component" value="Unassembled WGS sequence"/>
</dbReference>
<reference evidence="2 3" key="1">
    <citation type="submission" date="2023-06" db="EMBL/GenBank/DDBJ databases">
        <title>Cellulomonas sp. MW9 Whole genome sequence.</title>
        <authorList>
            <person name="Park S."/>
        </authorList>
    </citation>
    <scope>NUCLEOTIDE SEQUENCE [LARGE SCALE GENOMIC DNA]</scope>
    <source>
        <strain evidence="2 3">MW9</strain>
    </source>
</reference>
<dbReference type="PANTHER" id="PTHR40446:SF2">
    <property type="entry name" value="N-ACETYLGLUCOSAMINE-1-PHOSPHODIESTER ALPHA-N-ACETYLGLUCOSAMINIDASE"/>
    <property type="match status" value="1"/>
</dbReference>
<dbReference type="PANTHER" id="PTHR40446">
    <property type="entry name" value="N-ACETYLGLUCOSAMINE-1-PHOSPHODIESTER ALPHA-N-ACETYLGLUCOSAMINIDASE"/>
    <property type="match status" value="1"/>
</dbReference>
<evidence type="ECO:0000259" key="1">
    <source>
        <dbReference type="Pfam" id="PF09992"/>
    </source>
</evidence>
<keyword evidence="3" id="KW-1185">Reference proteome</keyword>
<evidence type="ECO:0000313" key="2">
    <source>
        <dbReference type="EMBL" id="MDM7832552.1"/>
    </source>
</evidence>
<evidence type="ECO:0000313" key="3">
    <source>
        <dbReference type="Proteomes" id="UP001321453"/>
    </source>
</evidence>
<gene>
    <name evidence="2" type="ORF">QRT05_14515</name>
</gene>
<dbReference type="Pfam" id="PF09992">
    <property type="entry name" value="NAGPA"/>
    <property type="match status" value="1"/>
</dbReference>
<dbReference type="RefSeq" id="WP_289448055.1">
    <property type="nucleotide sequence ID" value="NZ_JAUCGR010000004.1"/>
</dbReference>
<proteinExistence type="predicted"/>
<dbReference type="InterPro" id="IPR018711">
    <property type="entry name" value="NAGPA"/>
</dbReference>